<dbReference type="AlphaFoldDB" id="A0A381Q9S5"/>
<dbReference type="Pfam" id="PF12704">
    <property type="entry name" value="MacB_PCD"/>
    <property type="match status" value="1"/>
</dbReference>
<feature type="transmembrane region" description="Helical" evidence="6">
    <location>
        <begin position="390"/>
        <end position="413"/>
    </location>
</feature>
<dbReference type="PANTHER" id="PTHR30287">
    <property type="entry name" value="MEMBRANE COMPONENT OF PREDICTED ABC SUPERFAMILY METABOLITE UPTAKE TRANSPORTER"/>
    <property type="match status" value="1"/>
</dbReference>
<dbReference type="InterPro" id="IPR003838">
    <property type="entry name" value="ABC3_permease_C"/>
</dbReference>
<sequence length="835" mass="91342">MVSREIRASWRRLLLFFLCVALGVSAIVGVRSIIQSTHGTLMSEARTLLAADMIIRSRNPWTDDVSVTISKRLEETNVLARTESIETATMVRPADATKAIAKMIEARGVQSGFPFYGVIQIAGGQLYSHELLAGQGALVRPELLTQLDVEVGDKILIGDSAFTIRGVMLTEPGNSMGAFSLGSRVLVDHDDLQETGLLSFGSRANYETLIKISEEGIEPLVNQLKEDLSETFIRVRSYHNSENRVSRNLLRAENYLSLIGFIIVILGGIGVWSVTRVFVRQKIKSIAILKCIGATSKDLLTIYLLQVILLAVSGSLLGVAIAAAAIEAIPSDLVTGYAPIDYQLTMSATLQGFGIGVLVSLLFSVVPLLDVRHVRPLLLLRYETSNERQLVDWLRVTAVVVVIVALIGVASWQAGSLTIGFYVSGGFALLAICLHFASSVLIKAVAPLGRLSWFPLRHAVMSLASPGNQTRTIILAVGLGSFFLIGIRTLQTNLLEEFALEIRDDAPDMYLIDIQYDQADGVRDFLSDHGDNDSVELVPVLRARVTGVAGKQVNLEGVEDVRGMGSLAREYVVTYRATFEKNEALVAGRVWSDDVIPEVSIEESIRDRFQIDVGDLMDFAVLGRTVRATVSSVRTVEWSDTRRGGFMFVFRPDTFNEAPHSYMATMRGPVSTEQRAKMQRNLVEMYPNVSIIDVREIMIVAKKMLDTVTLAVSTVGAISVLIGVLILCGAVAMTKFQRLYDSSIFRMLGANSKVITTMLLIEYLGLGALAGLIGSCGAVILTWTLSRFVFEIGWRFTYVENIGGILATAFLVGAVGVLSSLDVLYRKPMLILRTE</sequence>
<evidence type="ECO:0008006" key="10">
    <source>
        <dbReference type="Google" id="ProtNLM"/>
    </source>
</evidence>
<evidence type="ECO:0000259" key="8">
    <source>
        <dbReference type="Pfam" id="PF12704"/>
    </source>
</evidence>
<keyword evidence="4 6" id="KW-1133">Transmembrane helix</keyword>
<comment type="subcellular location">
    <subcellularLocation>
        <location evidence="1">Cell membrane</location>
        <topology evidence="1">Multi-pass membrane protein</topology>
    </subcellularLocation>
</comment>
<feature type="transmembrane region" description="Helical" evidence="6">
    <location>
        <begin position="710"/>
        <end position="733"/>
    </location>
</feature>
<evidence type="ECO:0000256" key="6">
    <source>
        <dbReference type="SAM" id="Phobius"/>
    </source>
</evidence>
<keyword evidence="2" id="KW-1003">Cell membrane</keyword>
<organism evidence="9">
    <name type="scientific">marine metagenome</name>
    <dbReference type="NCBI Taxonomy" id="408172"/>
    <lineage>
        <taxon>unclassified sequences</taxon>
        <taxon>metagenomes</taxon>
        <taxon>ecological metagenomes</taxon>
    </lineage>
</organism>
<evidence type="ECO:0000313" key="9">
    <source>
        <dbReference type="EMBL" id="SUZ75604.1"/>
    </source>
</evidence>
<evidence type="ECO:0000256" key="4">
    <source>
        <dbReference type="ARBA" id="ARBA00022989"/>
    </source>
</evidence>
<proteinExistence type="predicted"/>
<evidence type="ECO:0000259" key="7">
    <source>
        <dbReference type="Pfam" id="PF02687"/>
    </source>
</evidence>
<keyword evidence="5 6" id="KW-0472">Membrane</keyword>
<feature type="transmembrane region" description="Helical" evidence="6">
    <location>
        <begin position="802"/>
        <end position="825"/>
    </location>
</feature>
<feature type="transmembrane region" description="Helical" evidence="6">
    <location>
        <begin position="754"/>
        <end position="782"/>
    </location>
</feature>
<dbReference type="InterPro" id="IPR038766">
    <property type="entry name" value="Membrane_comp_ABC_pdt"/>
</dbReference>
<dbReference type="InterPro" id="IPR025857">
    <property type="entry name" value="MacB_PCD"/>
</dbReference>
<reference evidence="9" key="1">
    <citation type="submission" date="2018-05" db="EMBL/GenBank/DDBJ databases">
        <authorList>
            <person name="Lanie J.A."/>
            <person name="Ng W.-L."/>
            <person name="Kazmierczak K.M."/>
            <person name="Andrzejewski T.M."/>
            <person name="Davidsen T.M."/>
            <person name="Wayne K.J."/>
            <person name="Tettelin H."/>
            <person name="Glass J.I."/>
            <person name="Rusch D."/>
            <person name="Podicherti R."/>
            <person name="Tsui H.-C.T."/>
            <person name="Winkler M.E."/>
        </authorList>
    </citation>
    <scope>NUCLEOTIDE SEQUENCE</scope>
</reference>
<feature type="transmembrane region" description="Helical" evidence="6">
    <location>
        <begin position="419"/>
        <end position="442"/>
    </location>
</feature>
<evidence type="ECO:0000256" key="1">
    <source>
        <dbReference type="ARBA" id="ARBA00004651"/>
    </source>
</evidence>
<evidence type="ECO:0000256" key="2">
    <source>
        <dbReference type="ARBA" id="ARBA00022475"/>
    </source>
</evidence>
<feature type="transmembrane region" description="Helical" evidence="6">
    <location>
        <begin position="346"/>
        <end position="369"/>
    </location>
</feature>
<dbReference type="Pfam" id="PF02687">
    <property type="entry name" value="FtsX"/>
    <property type="match status" value="2"/>
</dbReference>
<dbReference type="GO" id="GO:0005886">
    <property type="term" value="C:plasma membrane"/>
    <property type="evidence" value="ECO:0007669"/>
    <property type="project" value="UniProtKB-SubCell"/>
</dbReference>
<feature type="domain" description="MacB-like periplasmic core" evidence="8">
    <location>
        <begin position="14"/>
        <end position="201"/>
    </location>
</feature>
<feature type="transmembrane region" description="Helical" evidence="6">
    <location>
        <begin position="300"/>
        <end position="326"/>
    </location>
</feature>
<keyword evidence="3 6" id="KW-0812">Transmembrane</keyword>
<accession>A0A381Q9S5</accession>
<feature type="transmembrane region" description="Helical" evidence="6">
    <location>
        <begin position="255"/>
        <end position="279"/>
    </location>
</feature>
<evidence type="ECO:0000256" key="3">
    <source>
        <dbReference type="ARBA" id="ARBA00022692"/>
    </source>
</evidence>
<gene>
    <name evidence="9" type="ORF">METZ01_LOCUS28458</name>
</gene>
<feature type="domain" description="ABC3 transporter permease C-terminal" evidence="7">
    <location>
        <begin position="715"/>
        <end position="821"/>
    </location>
</feature>
<evidence type="ECO:0000256" key="5">
    <source>
        <dbReference type="ARBA" id="ARBA00023136"/>
    </source>
</evidence>
<dbReference type="EMBL" id="UINC01001251">
    <property type="protein sequence ID" value="SUZ75604.1"/>
    <property type="molecule type" value="Genomic_DNA"/>
</dbReference>
<feature type="transmembrane region" description="Helical" evidence="6">
    <location>
        <begin position="472"/>
        <end position="490"/>
    </location>
</feature>
<name>A0A381Q9S5_9ZZZZ</name>
<protein>
    <recommendedName>
        <fullName evidence="10">ABC3 transporter permease protein domain-containing protein</fullName>
    </recommendedName>
</protein>
<dbReference type="PANTHER" id="PTHR30287:SF1">
    <property type="entry name" value="INNER MEMBRANE PROTEIN"/>
    <property type="match status" value="1"/>
</dbReference>
<feature type="domain" description="ABC3 transporter permease C-terminal" evidence="7">
    <location>
        <begin position="258"/>
        <end position="374"/>
    </location>
</feature>